<evidence type="ECO:0000259" key="1">
    <source>
        <dbReference type="Pfam" id="PF06938"/>
    </source>
</evidence>
<proteinExistence type="predicted"/>
<dbReference type="Proteomes" id="UP000664654">
    <property type="component" value="Unassembled WGS sequence"/>
</dbReference>
<dbReference type="InterPro" id="IPR023361">
    <property type="entry name" value="DUF1285_beta_roll_sf"/>
</dbReference>
<dbReference type="InterPro" id="IPR010707">
    <property type="entry name" value="DUF1285"/>
</dbReference>
<dbReference type="InterPro" id="IPR048342">
    <property type="entry name" value="DUF1285_C"/>
</dbReference>
<reference evidence="3" key="1">
    <citation type="submission" date="2021-03" db="EMBL/GenBank/DDBJ databases">
        <title>novel species isolated from a fishpond in China.</title>
        <authorList>
            <person name="Lu H."/>
            <person name="Cai Z."/>
        </authorList>
    </citation>
    <scope>NUCLEOTIDE SEQUENCE</scope>
    <source>
        <strain evidence="3">JCM 30855</strain>
    </source>
</reference>
<sequence>MDLSRLERQLKEHNSAIAPVEQWDPPFCGDLDMQIRHDGSWHYMGTPIGRQALVRLFASVLKREGENYYLVTPVEKVGIQVEDVPLIVTNWREEQGVLVFTTNTGHSFVVGEEHPVTLMSDRVTADLLPYANAWRNLYARLHQNVFYQLVGRGRETQLEGHRQLVIDSGDYSFSLGIL</sequence>
<dbReference type="RefSeq" id="WP_206573930.1">
    <property type="nucleotide sequence ID" value="NZ_JAFKCV010000005.1"/>
</dbReference>
<dbReference type="Gene3D" id="3.10.540.10">
    <property type="entry name" value="duf1285 like domain"/>
    <property type="match status" value="1"/>
</dbReference>
<accession>A0A939IR75</accession>
<name>A0A939IR75_9ALTE</name>
<protein>
    <submittedName>
        <fullName evidence="3">DUF1285 domain-containing protein</fullName>
    </submittedName>
</protein>
<dbReference type="Pfam" id="PF21028">
    <property type="entry name" value="DUF1285_C"/>
    <property type="match status" value="1"/>
</dbReference>
<feature type="domain" description="DUF1285" evidence="2">
    <location>
        <begin position="86"/>
        <end position="175"/>
    </location>
</feature>
<gene>
    <name evidence="3" type="ORF">J0A66_11360</name>
</gene>
<organism evidence="3 4">
    <name type="scientific">Bowmanella dokdonensis</name>
    <dbReference type="NCBI Taxonomy" id="751969"/>
    <lineage>
        <taxon>Bacteria</taxon>
        <taxon>Pseudomonadati</taxon>
        <taxon>Pseudomonadota</taxon>
        <taxon>Gammaproteobacteria</taxon>
        <taxon>Alteromonadales</taxon>
        <taxon>Alteromonadaceae</taxon>
        <taxon>Bowmanella</taxon>
    </lineage>
</organism>
<dbReference type="EMBL" id="JAFKCV010000005">
    <property type="protein sequence ID" value="MBN7825824.1"/>
    <property type="molecule type" value="Genomic_DNA"/>
</dbReference>
<evidence type="ECO:0000313" key="4">
    <source>
        <dbReference type="Proteomes" id="UP000664654"/>
    </source>
</evidence>
<dbReference type="Gene3D" id="2.30.270.10">
    <property type="entry name" value="duf1285 protein"/>
    <property type="match status" value="1"/>
</dbReference>
<dbReference type="AlphaFoldDB" id="A0A939IR75"/>
<dbReference type="Pfam" id="PF06938">
    <property type="entry name" value="DUF1285_N"/>
    <property type="match status" value="1"/>
</dbReference>
<feature type="domain" description="DUF1285" evidence="1">
    <location>
        <begin position="18"/>
        <end position="84"/>
    </location>
</feature>
<keyword evidence="4" id="KW-1185">Reference proteome</keyword>
<evidence type="ECO:0000313" key="3">
    <source>
        <dbReference type="EMBL" id="MBN7825824.1"/>
    </source>
</evidence>
<evidence type="ECO:0000259" key="2">
    <source>
        <dbReference type="Pfam" id="PF21028"/>
    </source>
</evidence>
<comment type="caution">
    <text evidence="3">The sequence shown here is derived from an EMBL/GenBank/DDBJ whole genome shotgun (WGS) entry which is preliminary data.</text>
</comment>
<dbReference type="PIRSF" id="PIRSF029557">
    <property type="entry name" value="UCP029557"/>
    <property type="match status" value="1"/>
</dbReference>
<dbReference type="InterPro" id="IPR048341">
    <property type="entry name" value="DUF1285_N"/>
</dbReference>